<dbReference type="PATRIC" id="fig|883169.3.peg.21"/>
<evidence type="ECO:0000313" key="7">
    <source>
        <dbReference type="Proteomes" id="UP000006078"/>
    </source>
</evidence>
<evidence type="ECO:0000256" key="4">
    <source>
        <dbReference type="SAM" id="SignalP"/>
    </source>
</evidence>
<dbReference type="EMBL" id="AHAE01000002">
    <property type="protein sequence ID" value="EJZ83027.1"/>
    <property type="molecule type" value="Genomic_DNA"/>
</dbReference>
<dbReference type="GO" id="GO:0046688">
    <property type="term" value="P:response to copper ion"/>
    <property type="evidence" value="ECO:0007669"/>
    <property type="project" value="InterPro"/>
</dbReference>
<keyword evidence="1 4" id="KW-0732">Signal</keyword>
<feature type="signal peptide" evidence="4">
    <location>
        <begin position="1"/>
        <end position="34"/>
    </location>
</feature>
<dbReference type="InterPro" id="IPR007348">
    <property type="entry name" value="CopC_dom"/>
</dbReference>
<reference evidence="6 7" key="1">
    <citation type="submission" date="2012-08" db="EMBL/GenBank/DDBJ databases">
        <title>The Genome Sequence of Turicella otitidis ATCC 51513.</title>
        <authorList>
            <consortium name="The Broad Institute Genome Sequencing Platform"/>
            <person name="Earl A."/>
            <person name="Ward D."/>
            <person name="Feldgarden M."/>
            <person name="Gevers D."/>
            <person name="Huys G."/>
            <person name="Walker B."/>
            <person name="Young S.K."/>
            <person name="Zeng Q."/>
            <person name="Gargeya S."/>
            <person name="Fitzgerald M."/>
            <person name="Haas B."/>
            <person name="Abouelleil A."/>
            <person name="Alvarado L."/>
            <person name="Arachchi H.M."/>
            <person name="Berlin A.M."/>
            <person name="Chapman S.B."/>
            <person name="Goldberg J."/>
            <person name="Griggs A."/>
            <person name="Gujja S."/>
            <person name="Hansen M."/>
            <person name="Howarth C."/>
            <person name="Imamovic A."/>
            <person name="Larimer J."/>
            <person name="McCowen C."/>
            <person name="Montmayeur A."/>
            <person name="Murphy C."/>
            <person name="Neiman D."/>
            <person name="Pearson M."/>
            <person name="Priest M."/>
            <person name="Roberts A."/>
            <person name="Saif S."/>
            <person name="Shea T."/>
            <person name="Sisk P."/>
            <person name="Sykes S."/>
            <person name="Wortman J."/>
            <person name="Nusbaum C."/>
            <person name="Birren B."/>
        </authorList>
    </citation>
    <scope>NUCLEOTIDE SEQUENCE [LARGE SCALE GENOMIC DNA]</scope>
    <source>
        <strain evidence="6 7">ATCC 51513</strain>
    </source>
</reference>
<gene>
    <name evidence="6" type="ORF">HMPREF9719_00022</name>
</gene>
<dbReference type="InterPro" id="IPR014755">
    <property type="entry name" value="Cu-Rt/internalin_Ig-like"/>
</dbReference>
<dbReference type="STRING" id="29321.AAV33_05295"/>
<proteinExistence type="predicted"/>
<evidence type="ECO:0000256" key="1">
    <source>
        <dbReference type="ARBA" id="ARBA00022729"/>
    </source>
</evidence>
<keyword evidence="3" id="KW-0812">Transmembrane</keyword>
<name>K0YHL2_9CORY</name>
<protein>
    <recommendedName>
        <fullName evidence="5">CopC domain-containing protein</fullName>
    </recommendedName>
</protein>
<evidence type="ECO:0000313" key="6">
    <source>
        <dbReference type="EMBL" id="EJZ83027.1"/>
    </source>
</evidence>
<feature type="transmembrane region" description="Helical" evidence="3">
    <location>
        <begin position="158"/>
        <end position="181"/>
    </location>
</feature>
<dbReference type="Pfam" id="PF04234">
    <property type="entry name" value="CopC"/>
    <property type="match status" value="1"/>
</dbReference>
<accession>K0YHL2</accession>
<dbReference type="GO" id="GO:0005507">
    <property type="term" value="F:copper ion binding"/>
    <property type="evidence" value="ECO:0007669"/>
    <property type="project" value="InterPro"/>
</dbReference>
<dbReference type="HOGENOM" id="CLU_087859_1_1_11"/>
<feature type="domain" description="CopC" evidence="5">
    <location>
        <begin position="35"/>
        <end position="135"/>
    </location>
</feature>
<evidence type="ECO:0000256" key="3">
    <source>
        <dbReference type="SAM" id="Phobius"/>
    </source>
</evidence>
<sequence>MFATTGKKRGAARLAAGALGAAAALGLGVAPAFAHDAVIESSPAAGETVAEFPKEISLTFSGVPKDQFNSFAVSEVGEDGKPEKLFDTDEPELDGQTFTIPVPDDVEAGAGDYVIGYNITSSDGHATPGSVEFSVAGEGEEAHAPEAAADEDEGVPTAAIVGIVIGVIAAIAVAAAIVVFARRNKNA</sequence>
<dbReference type="RefSeq" id="WP_004599912.1">
    <property type="nucleotide sequence ID" value="NZ_HF541865.1"/>
</dbReference>
<dbReference type="AlphaFoldDB" id="K0YHL2"/>
<keyword evidence="3" id="KW-0472">Membrane</keyword>
<dbReference type="SUPFAM" id="SSF81296">
    <property type="entry name" value="E set domains"/>
    <property type="match status" value="1"/>
</dbReference>
<keyword evidence="3" id="KW-1133">Transmembrane helix</keyword>
<dbReference type="GO" id="GO:0042597">
    <property type="term" value="C:periplasmic space"/>
    <property type="evidence" value="ECO:0007669"/>
    <property type="project" value="InterPro"/>
</dbReference>
<comment type="caution">
    <text evidence="6">The sequence shown here is derived from an EMBL/GenBank/DDBJ whole genome shotgun (WGS) entry which is preliminary data.</text>
</comment>
<dbReference type="eggNOG" id="COG2372">
    <property type="taxonomic scope" value="Bacteria"/>
</dbReference>
<evidence type="ECO:0000259" key="5">
    <source>
        <dbReference type="Pfam" id="PF04234"/>
    </source>
</evidence>
<feature type="chain" id="PRO_5003845197" description="CopC domain-containing protein" evidence="4">
    <location>
        <begin position="35"/>
        <end position="187"/>
    </location>
</feature>
<evidence type="ECO:0000256" key="2">
    <source>
        <dbReference type="ARBA" id="ARBA00023008"/>
    </source>
</evidence>
<organism evidence="6 7">
    <name type="scientific">Corynebacterium otitidis ATCC 51513</name>
    <dbReference type="NCBI Taxonomy" id="883169"/>
    <lineage>
        <taxon>Bacteria</taxon>
        <taxon>Bacillati</taxon>
        <taxon>Actinomycetota</taxon>
        <taxon>Actinomycetes</taxon>
        <taxon>Mycobacteriales</taxon>
        <taxon>Corynebacteriaceae</taxon>
        <taxon>Corynebacterium</taxon>
    </lineage>
</organism>
<dbReference type="Proteomes" id="UP000006078">
    <property type="component" value="Unassembled WGS sequence"/>
</dbReference>
<keyword evidence="2" id="KW-0186">Copper</keyword>
<keyword evidence="7" id="KW-1185">Reference proteome</keyword>
<dbReference type="InterPro" id="IPR014756">
    <property type="entry name" value="Ig_E-set"/>
</dbReference>
<dbReference type="Gene3D" id="2.60.40.1220">
    <property type="match status" value="1"/>
</dbReference>